<gene>
    <name evidence="3" type="ORF">AWRI4619_LOCUS3265</name>
</gene>
<feature type="region of interest" description="Disordered" evidence="1">
    <location>
        <begin position="211"/>
        <end position="234"/>
    </location>
</feature>
<sequence length="234" mass="24600">MSISFQSGPSISIANSQVVQPDATILSNGSINYDSTLNEVNIIPLQSLNANDMVQLGRQFLSGAYLMVNEDAGTFTLWQATDSLDENLVAVNEKGEVFNSTCASTTSNNTAVNPSESSGSAPSVSPSSPASKTPTSTIVGSVVGSVAGVVLLICLGVFLWVRSRKNKVLGANSSSSHTHDAGEKAIPLYSYGAAEKTNSTHELWGNPVNEMSGHLSPKERSKHPTVVHELGDSY</sequence>
<comment type="caution">
    <text evidence="3">The sequence shown here is derived from an EMBL/GenBank/DDBJ whole genome shotgun (WGS) entry which is preliminary data.</text>
</comment>
<name>A0A9N8JB30_9PEZI</name>
<keyword evidence="2" id="KW-0472">Membrane</keyword>
<reference evidence="3" key="1">
    <citation type="submission" date="2020-06" db="EMBL/GenBank/DDBJ databases">
        <authorList>
            <person name="Onetto C."/>
        </authorList>
    </citation>
    <scope>NUCLEOTIDE SEQUENCE</scope>
</reference>
<accession>A0A9N8JB30</accession>
<keyword evidence="4" id="KW-1185">Reference proteome</keyword>
<proteinExistence type="predicted"/>
<feature type="transmembrane region" description="Helical" evidence="2">
    <location>
        <begin position="138"/>
        <end position="161"/>
    </location>
</feature>
<protein>
    <recommendedName>
        <fullName evidence="5">Peptidase A1 domain-containing protein</fullName>
    </recommendedName>
</protein>
<dbReference type="AlphaFoldDB" id="A0A9N8JB30"/>
<keyword evidence="2" id="KW-0812">Transmembrane</keyword>
<feature type="region of interest" description="Disordered" evidence="1">
    <location>
        <begin position="102"/>
        <end position="135"/>
    </location>
</feature>
<evidence type="ECO:0008006" key="5">
    <source>
        <dbReference type="Google" id="ProtNLM"/>
    </source>
</evidence>
<evidence type="ECO:0000313" key="3">
    <source>
        <dbReference type="EMBL" id="CAD0084698.1"/>
    </source>
</evidence>
<evidence type="ECO:0000256" key="2">
    <source>
        <dbReference type="SAM" id="Phobius"/>
    </source>
</evidence>
<evidence type="ECO:0000313" key="4">
    <source>
        <dbReference type="Proteomes" id="UP000716446"/>
    </source>
</evidence>
<organism evidence="3 4">
    <name type="scientific">Aureobasidium vineae</name>
    <dbReference type="NCBI Taxonomy" id="2773715"/>
    <lineage>
        <taxon>Eukaryota</taxon>
        <taxon>Fungi</taxon>
        <taxon>Dikarya</taxon>
        <taxon>Ascomycota</taxon>
        <taxon>Pezizomycotina</taxon>
        <taxon>Dothideomycetes</taxon>
        <taxon>Dothideomycetidae</taxon>
        <taxon>Dothideales</taxon>
        <taxon>Saccotheciaceae</taxon>
        <taxon>Aureobasidium</taxon>
    </lineage>
</organism>
<dbReference type="Proteomes" id="UP000716446">
    <property type="component" value="Unassembled WGS sequence"/>
</dbReference>
<keyword evidence="2" id="KW-1133">Transmembrane helix</keyword>
<evidence type="ECO:0000256" key="1">
    <source>
        <dbReference type="SAM" id="MobiDB-lite"/>
    </source>
</evidence>
<dbReference type="EMBL" id="CAIJEN010000004">
    <property type="protein sequence ID" value="CAD0084698.1"/>
    <property type="molecule type" value="Genomic_DNA"/>
</dbReference>